<dbReference type="Gene3D" id="3.20.20.370">
    <property type="entry name" value="Glycoside hydrolase/deacetylase"/>
    <property type="match status" value="1"/>
</dbReference>
<accession>A0ABW8DA07</accession>
<dbReference type="CDD" id="cd10807">
    <property type="entry name" value="YdjC_like_3"/>
    <property type="match status" value="1"/>
</dbReference>
<dbReference type="InterPro" id="IPR006879">
    <property type="entry name" value="YdjC-like"/>
</dbReference>
<evidence type="ECO:0000256" key="4">
    <source>
        <dbReference type="ARBA" id="ARBA00022842"/>
    </source>
</evidence>
<proteinExistence type="predicted"/>
<sequence length="268" mass="29996">MGNIKSIGLCADDFGLNPGISQGILKLAQMGRLSAVSCMVNMPSFPTYAQELLALQGLVQIGLHFNLTEGNFLSMPERPCFSLNELLIKTHLASIKLSFIAQEFKQQLAQFIQVMGRLPDFVDGHQHVHQFPRIRHVIVDLYEEQLREHGASIRATYPTVDVKQHRLKAKILAFTGGRALRASLVKAAIPHNAFFSGIYDFAAHTDYRCLFRSWLHSISGPTLIMCHPGEPSNEPDVIAATRRIEMNYFSSNEFLHDCQEYGVTLGVL</sequence>
<evidence type="ECO:0000256" key="3">
    <source>
        <dbReference type="ARBA" id="ARBA00022801"/>
    </source>
</evidence>
<evidence type="ECO:0000256" key="1">
    <source>
        <dbReference type="ARBA" id="ARBA00001946"/>
    </source>
</evidence>
<dbReference type="PANTHER" id="PTHR31609">
    <property type="entry name" value="YDJC DEACETYLASE FAMILY MEMBER"/>
    <property type="match status" value="1"/>
</dbReference>
<dbReference type="SUPFAM" id="SSF88713">
    <property type="entry name" value="Glycoside hydrolase/deacetylase"/>
    <property type="match status" value="1"/>
</dbReference>
<comment type="caution">
    <text evidence="6">The sequence shown here is derived from an EMBL/GenBank/DDBJ whole genome shotgun (WGS) entry which is preliminary data.</text>
</comment>
<reference evidence="6 7" key="1">
    <citation type="submission" date="2024-08" db="EMBL/GenBank/DDBJ databases">
        <title>Draft Genome Sequence of Legionella lytica strain DSB2004, Isolated From a Fire Sprinkler System.</title>
        <authorList>
            <person name="Everhart A.D."/>
            <person name="Kidane D.T."/>
            <person name="Farone A.L."/>
            <person name="Farone M.B."/>
        </authorList>
    </citation>
    <scope>NUCLEOTIDE SEQUENCE [LARGE SCALE GENOMIC DNA]</scope>
    <source>
        <strain evidence="6 7">DSB2004</strain>
    </source>
</reference>
<gene>
    <name evidence="6" type="ORF">ACD661_13320</name>
</gene>
<dbReference type="RefSeq" id="WP_400188359.1">
    <property type="nucleotide sequence ID" value="NZ_JBGORX010000007.1"/>
</dbReference>
<dbReference type="Proteomes" id="UP001615550">
    <property type="component" value="Unassembled WGS sequence"/>
</dbReference>
<evidence type="ECO:0000256" key="5">
    <source>
        <dbReference type="ARBA" id="ARBA00023277"/>
    </source>
</evidence>
<keyword evidence="4" id="KW-0460">Magnesium</keyword>
<keyword evidence="3" id="KW-0378">Hydrolase</keyword>
<dbReference type="PANTHER" id="PTHR31609:SF1">
    <property type="entry name" value="CARBOHYDRATE DEACETYLASE"/>
    <property type="match status" value="1"/>
</dbReference>
<comment type="cofactor">
    <cofactor evidence="1">
        <name>Mg(2+)</name>
        <dbReference type="ChEBI" id="CHEBI:18420"/>
    </cofactor>
</comment>
<evidence type="ECO:0000313" key="6">
    <source>
        <dbReference type="EMBL" id="MFJ1269541.1"/>
    </source>
</evidence>
<protein>
    <submittedName>
        <fullName evidence="6">ChbG/HpnK family deacetylase</fullName>
    </submittedName>
</protein>
<dbReference type="EMBL" id="JBGORX010000007">
    <property type="protein sequence ID" value="MFJ1269541.1"/>
    <property type="molecule type" value="Genomic_DNA"/>
</dbReference>
<evidence type="ECO:0000313" key="7">
    <source>
        <dbReference type="Proteomes" id="UP001615550"/>
    </source>
</evidence>
<keyword evidence="5" id="KW-0119">Carbohydrate metabolism</keyword>
<dbReference type="Pfam" id="PF04794">
    <property type="entry name" value="YdjC"/>
    <property type="match status" value="1"/>
</dbReference>
<name>A0ABW8DA07_9GAMM</name>
<keyword evidence="2" id="KW-0479">Metal-binding</keyword>
<organism evidence="6 7">
    <name type="scientific">Legionella lytica</name>
    <dbReference type="NCBI Taxonomy" id="96232"/>
    <lineage>
        <taxon>Bacteria</taxon>
        <taxon>Pseudomonadati</taxon>
        <taxon>Pseudomonadota</taxon>
        <taxon>Gammaproteobacteria</taxon>
        <taxon>Legionellales</taxon>
        <taxon>Legionellaceae</taxon>
        <taxon>Legionella</taxon>
    </lineage>
</organism>
<keyword evidence="7" id="KW-1185">Reference proteome</keyword>
<dbReference type="InterPro" id="IPR011330">
    <property type="entry name" value="Glyco_hydro/deAcase_b/a-brl"/>
</dbReference>
<evidence type="ECO:0000256" key="2">
    <source>
        <dbReference type="ARBA" id="ARBA00022723"/>
    </source>
</evidence>